<sequence>MQLWVLELNNPKTRKIGAERLSGLITASVATAGLSAFTRYIYHVDDDQYADARRFLPPWSRNSDLLILSEPKDGIIYYVDLGYCDPHNYLKNPVNTLIMGDDPMGEKGIDALRELAEPFLGEELLASKLMDISRNSKKESGAPIYNEQDTWGNQMAAKVEYLMKAMEPGTLSNFRKIFKGIHGTIDETYGKKYDPVTEIVALFSGQRVAKIDAGDSFSFKTYAFEKNYTDARRIYNRVAYRRTPPATKSQEKRALRNANRAMEELVNEISKDYHAA</sequence>
<comment type="caution">
    <text evidence="1">The sequence shown here is derived from an EMBL/GenBank/DDBJ whole genome shotgun (WGS) entry which is preliminary data.</text>
</comment>
<organism evidence="1">
    <name type="scientific">marine sediment metagenome</name>
    <dbReference type="NCBI Taxonomy" id="412755"/>
    <lineage>
        <taxon>unclassified sequences</taxon>
        <taxon>metagenomes</taxon>
        <taxon>ecological metagenomes</taxon>
    </lineage>
</organism>
<accession>X1DS47</accession>
<dbReference type="EMBL" id="BART01021353">
    <property type="protein sequence ID" value="GAG99236.1"/>
    <property type="molecule type" value="Genomic_DNA"/>
</dbReference>
<dbReference type="AlphaFoldDB" id="X1DS47"/>
<gene>
    <name evidence="1" type="ORF">S01H4_39424</name>
</gene>
<reference evidence="1" key="1">
    <citation type="journal article" date="2014" name="Front. Microbiol.">
        <title>High frequency of phylogenetically diverse reductive dehalogenase-homologous genes in deep subseafloor sedimentary metagenomes.</title>
        <authorList>
            <person name="Kawai M."/>
            <person name="Futagami T."/>
            <person name="Toyoda A."/>
            <person name="Takaki Y."/>
            <person name="Nishi S."/>
            <person name="Hori S."/>
            <person name="Arai W."/>
            <person name="Tsubouchi T."/>
            <person name="Morono Y."/>
            <person name="Uchiyama I."/>
            <person name="Ito T."/>
            <person name="Fujiyama A."/>
            <person name="Inagaki F."/>
            <person name="Takami H."/>
        </authorList>
    </citation>
    <scope>NUCLEOTIDE SEQUENCE</scope>
    <source>
        <strain evidence="1">Expedition CK06-06</strain>
    </source>
</reference>
<protein>
    <submittedName>
        <fullName evidence="1">Uncharacterized protein</fullName>
    </submittedName>
</protein>
<name>X1DS47_9ZZZZ</name>
<feature type="non-terminal residue" evidence="1">
    <location>
        <position position="276"/>
    </location>
</feature>
<evidence type="ECO:0000313" key="1">
    <source>
        <dbReference type="EMBL" id="GAG99236.1"/>
    </source>
</evidence>
<proteinExistence type="predicted"/>